<name>A0A1G2PV49_9BACT</name>
<accession>A0A1G2PV49</accession>
<organism evidence="2 3">
    <name type="scientific">Candidatus Terrybacteria bacterium RIFCSPLOWO2_01_FULL_40_23</name>
    <dbReference type="NCBI Taxonomy" id="1802366"/>
    <lineage>
        <taxon>Bacteria</taxon>
        <taxon>Candidatus Terryibacteriota</taxon>
    </lineage>
</organism>
<gene>
    <name evidence="2" type="ORF">A3A97_04860</name>
</gene>
<dbReference type="Proteomes" id="UP000176951">
    <property type="component" value="Unassembled WGS sequence"/>
</dbReference>
<sequence>MHNYAEVDIFREDGTCDWEAVRKAYNKERVEERELWYALLEKNILSTRLEGNYNILRGGHLLGVLILEWLVILSLFKGKTQKHILIYFMTSTAVWTMVRRK</sequence>
<proteinExistence type="predicted"/>
<keyword evidence="1" id="KW-0472">Membrane</keyword>
<reference evidence="2 3" key="1">
    <citation type="journal article" date="2016" name="Nat. Commun.">
        <title>Thousands of microbial genomes shed light on interconnected biogeochemical processes in an aquifer system.</title>
        <authorList>
            <person name="Anantharaman K."/>
            <person name="Brown C.T."/>
            <person name="Hug L.A."/>
            <person name="Sharon I."/>
            <person name="Castelle C.J."/>
            <person name="Probst A.J."/>
            <person name="Thomas B.C."/>
            <person name="Singh A."/>
            <person name="Wilkins M.J."/>
            <person name="Karaoz U."/>
            <person name="Brodie E.L."/>
            <person name="Williams K.H."/>
            <person name="Hubbard S.S."/>
            <person name="Banfield J.F."/>
        </authorList>
    </citation>
    <scope>NUCLEOTIDE SEQUENCE [LARGE SCALE GENOMIC DNA]</scope>
</reference>
<comment type="caution">
    <text evidence="2">The sequence shown here is derived from an EMBL/GenBank/DDBJ whole genome shotgun (WGS) entry which is preliminary data.</text>
</comment>
<keyword evidence="1" id="KW-0812">Transmembrane</keyword>
<protein>
    <submittedName>
        <fullName evidence="2">Uncharacterized protein</fullName>
    </submittedName>
</protein>
<evidence type="ECO:0000313" key="2">
    <source>
        <dbReference type="EMBL" id="OHA52206.1"/>
    </source>
</evidence>
<keyword evidence="1" id="KW-1133">Transmembrane helix</keyword>
<evidence type="ECO:0000313" key="3">
    <source>
        <dbReference type="Proteomes" id="UP000176951"/>
    </source>
</evidence>
<feature type="transmembrane region" description="Helical" evidence="1">
    <location>
        <begin position="55"/>
        <end position="76"/>
    </location>
</feature>
<dbReference type="AlphaFoldDB" id="A0A1G2PV49"/>
<evidence type="ECO:0000256" key="1">
    <source>
        <dbReference type="SAM" id="Phobius"/>
    </source>
</evidence>
<dbReference type="EMBL" id="MHSW01000012">
    <property type="protein sequence ID" value="OHA52206.1"/>
    <property type="molecule type" value="Genomic_DNA"/>
</dbReference>